<keyword evidence="2" id="KW-0418">Kinase</keyword>
<sequence length="165" mass="17493">TKKLYEARQDGRLGLATVPYVVDPHPDHFSLYRGISLAKPNRKEAELSSGVTIDSKEKALEAAVVLREKWEAEMMMITLGDDGLMILPPRQNSGIFLDTVAQDVFDVSGAGDTVTAVYAAAIAAGASYTLAGDLANIAAGIVVSEVGTVPVNSKRFAAEIERLGS</sequence>
<dbReference type="PANTHER" id="PTHR46969">
    <property type="entry name" value="BIFUNCTIONAL PROTEIN HLDE"/>
    <property type="match status" value="1"/>
</dbReference>
<dbReference type="InterPro" id="IPR011611">
    <property type="entry name" value="PfkB_dom"/>
</dbReference>
<dbReference type="InterPro" id="IPR029056">
    <property type="entry name" value="Ribokinase-like"/>
</dbReference>
<accession>A0A7X9FQE4</accession>
<evidence type="ECO:0000313" key="3">
    <source>
        <dbReference type="Proteomes" id="UP000524246"/>
    </source>
</evidence>
<dbReference type="EMBL" id="JAAZON010000074">
    <property type="protein sequence ID" value="NMC61899.1"/>
    <property type="molecule type" value="Genomic_DNA"/>
</dbReference>
<dbReference type="GO" id="GO:0005829">
    <property type="term" value="C:cytosol"/>
    <property type="evidence" value="ECO:0007669"/>
    <property type="project" value="TreeGrafter"/>
</dbReference>
<dbReference type="PANTHER" id="PTHR46969:SF1">
    <property type="entry name" value="BIFUNCTIONAL PROTEIN HLDE"/>
    <property type="match status" value="1"/>
</dbReference>
<reference evidence="2 3" key="1">
    <citation type="journal article" date="2020" name="Biotechnol. Biofuels">
        <title>New insights from the biogas microbiome by comprehensive genome-resolved metagenomics of nearly 1600 species originating from multiple anaerobic digesters.</title>
        <authorList>
            <person name="Campanaro S."/>
            <person name="Treu L."/>
            <person name="Rodriguez-R L.M."/>
            <person name="Kovalovszki A."/>
            <person name="Ziels R.M."/>
            <person name="Maus I."/>
            <person name="Zhu X."/>
            <person name="Kougias P.G."/>
            <person name="Basile A."/>
            <person name="Luo G."/>
            <person name="Schluter A."/>
            <person name="Konstantinidis K.T."/>
            <person name="Angelidaki I."/>
        </authorList>
    </citation>
    <scope>NUCLEOTIDE SEQUENCE [LARGE SCALE GENOMIC DNA]</scope>
    <source>
        <strain evidence="2">AS27yjCOA_65</strain>
    </source>
</reference>
<organism evidence="2 3">
    <name type="scientific">SAR324 cluster bacterium</name>
    <dbReference type="NCBI Taxonomy" id="2024889"/>
    <lineage>
        <taxon>Bacteria</taxon>
        <taxon>Deltaproteobacteria</taxon>
        <taxon>SAR324 cluster</taxon>
    </lineage>
</organism>
<dbReference type="Pfam" id="PF00294">
    <property type="entry name" value="PfkB"/>
    <property type="match status" value="1"/>
</dbReference>
<feature type="domain" description="Carbohydrate kinase PfkB" evidence="1">
    <location>
        <begin position="17"/>
        <end position="150"/>
    </location>
</feature>
<gene>
    <name evidence="2" type="ORF">GYA55_01885</name>
</gene>
<comment type="caution">
    <text evidence="2">The sequence shown here is derived from an EMBL/GenBank/DDBJ whole genome shotgun (WGS) entry which is preliminary data.</text>
</comment>
<dbReference type="Proteomes" id="UP000524246">
    <property type="component" value="Unassembled WGS sequence"/>
</dbReference>
<dbReference type="AlphaFoldDB" id="A0A7X9FQE4"/>
<feature type="non-terminal residue" evidence="2">
    <location>
        <position position="1"/>
    </location>
</feature>
<dbReference type="Gene3D" id="3.40.1190.20">
    <property type="match status" value="1"/>
</dbReference>
<dbReference type="GO" id="GO:0033785">
    <property type="term" value="F:heptose 7-phosphate kinase activity"/>
    <property type="evidence" value="ECO:0007669"/>
    <property type="project" value="TreeGrafter"/>
</dbReference>
<proteinExistence type="predicted"/>
<protein>
    <submittedName>
        <fullName evidence="2">Bifunctional heptose 7-phosphate kinase/heptose 1-phosphate adenyltransferase</fullName>
    </submittedName>
</protein>
<dbReference type="GO" id="GO:0033786">
    <property type="term" value="F:heptose-1-phosphate adenylyltransferase activity"/>
    <property type="evidence" value="ECO:0007669"/>
    <property type="project" value="TreeGrafter"/>
</dbReference>
<name>A0A7X9FQE4_9DELT</name>
<dbReference type="SUPFAM" id="SSF53613">
    <property type="entry name" value="Ribokinase-like"/>
    <property type="match status" value="1"/>
</dbReference>
<evidence type="ECO:0000259" key="1">
    <source>
        <dbReference type="Pfam" id="PF00294"/>
    </source>
</evidence>
<evidence type="ECO:0000313" key="2">
    <source>
        <dbReference type="EMBL" id="NMC61899.1"/>
    </source>
</evidence>
<keyword evidence="2" id="KW-0808">Transferase</keyword>